<dbReference type="InterPro" id="IPR008030">
    <property type="entry name" value="NmrA-like"/>
</dbReference>
<dbReference type="EMBL" id="CP141890">
    <property type="protein sequence ID" value="WRT70446.1"/>
    <property type="molecule type" value="Genomic_DNA"/>
</dbReference>
<evidence type="ECO:0000256" key="2">
    <source>
        <dbReference type="ARBA" id="ARBA00022857"/>
    </source>
</evidence>
<keyword evidence="2" id="KW-0521">NADP</keyword>
<comment type="similarity">
    <text evidence="1">Belongs to the NmrA-type oxidoreductase family.</text>
</comment>
<dbReference type="Gene3D" id="3.90.25.10">
    <property type="entry name" value="UDP-galactose 4-epimerase, domain 1"/>
    <property type="match status" value="1"/>
</dbReference>
<gene>
    <name evidence="5" type="ORF">IL334_007444</name>
</gene>
<evidence type="ECO:0000313" key="6">
    <source>
        <dbReference type="Proteomes" id="UP001329825"/>
    </source>
</evidence>
<name>A0ABZ1DBU2_9TREE</name>
<dbReference type="PANTHER" id="PTHR42748:SF30">
    <property type="entry name" value="NMRA-LIKE DOMAIN-CONTAINING PROTEIN"/>
    <property type="match status" value="1"/>
</dbReference>
<dbReference type="SUPFAM" id="SSF51735">
    <property type="entry name" value="NAD(P)-binding Rossmann-fold domains"/>
    <property type="match status" value="1"/>
</dbReference>
<keyword evidence="3" id="KW-0560">Oxidoreductase</keyword>
<dbReference type="Pfam" id="PF05368">
    <property type="entry name" value="NmrA"/>
    <property type="match status" value="1"/>
</dbReference>
<evidence type="ECO:0000313" key="5">
    <source>
        <dbReference type="EMBL" id="WRT70446.1"/>
    </source>
</evidence>
<evidence type="ECO:0000256" key="1">
    <source>
        <dbReference type="ARBA" id="ARBA00006328"/>
    </source>
</evidence>
<dbReference type="InterPro" id="IPR051164">
    <property type="entry name" value="NmrA-like_oxidored"/>
</dbReference>
<sequence>MSSPVNILVVGATGKQGGKAISTLLGQSNLSLRFLTRNPSSESAKKLVEKGVTAVQGDLNDIEALDKALAGVDRAFLVTDAMAGEEKEAEQGINFVNAAKKAGVEHIVFSSVCAADTAKNVPHFRSKAKVESSLKASGLSYTILRPAAFMDNFPVNSGFARFMLVGAFYAALGWGKCQLIAVEDIGVFAGKALLNTKDDTYRNKTIDLAAGNYAFEDIRHAILKSQGYTPWLASLLPTFIRNLLPHDFREMMYFFATEGYPPVDANKLRSIHPQLLSLEDYFRENKV</sequence>
<keyword evidence="6" id="KW-1185">Reference proteome</keyword>
<accession>A0ABZ1DBU2</accession>
<organism evidence="5 6">
    <name type="scientific">Kwoniella shivajii</name>
    <dbReference type="NCBI Taxonomy" id="564305"/>
    <lineage>
        <taxon>Eukaryota</taxon>
        <taxon>Fungi</taxon>
        <taxon>Dikarya</taxon>
        <taxon>Basidiomycota</taxon>
        <taxon>Agaricomycotina</taxon>
        <taxon>Tremellomycetes</taxon>
        <taxon>Tremellales</taxon>
        <taxon>Cryptococcaceae</taxon>
        <taxon>Kwoniella</taxon>
    </lineage>
</organism>
<dbReference type="RefSeq" id="XP_062795185.1">
    <property type="nucleotide sequence ID" value="XM_062939134.1"/>
</dbReference>
<dbReference type="GeneID" id="87959574"/>
<feature type="domain" description="NmrA-like" evidence="4">
    <location>
        <begin position="6"/>
        <end position="246"/>
    </location>
</feature>
<reference evidence="5 6" key="1">
    <citation type="submission" date="2024-01" db="EMBL/GenBank/DDBJ databases">
        <title>Comparative genomics of Cryptococcus and Kwoniella reveals pathogenesis evolution and contrasting modes of karyotype evolution via chromosome fusion or intercentromeric recombination.</title>
        <authorList>
            <person name="Coelho M.A."/>
            <person name="David-Palma M."/>
            <person name="Shea T."/>
            <person name="Bowers K."/>
            <person name="McGinley-Smith S."/>
            <person name="Mohammad A.W."/>
            <person name="Gnirke A."/>
            <person name="Yurkov A.M."/>
            <person name="Nowrousian M."/>
            <person name="Sun S."/>
            <person name="Cuomo C.A."/>
            <person name="Heitman J."/>
        </authorList>
    </citation>
    <scope>NUCLEOTIDE SEQUENCE [LARGE SCALE GENOMIC DNA]</scope>
    <source>
        <strain evidence="5">CBS 11374</strain>
    </source>
</reference>
<dbReference type="Gene3D" id="3.40.50.720">
    <property type="entry name" value="NAD(P)-binding Rossmann-like Domain"/>
    <property type="match status" value="1"/>
</dbReference>
<dbReference type="InterPro" id="IPR036291">
    <property type="entry name" value="NAD(P)-bd_dom_sf"/>
</dbReference>
<protein>
    <recommendedName>
        <fullName evidence="4">NmrA-like domain-containing protein</fullName>
    </recommendedName>
</protein>
<evidence type="ECO:0000256" key="3">
    <source>
        <dbReference type="ARBA" id="ARBA00023002"/>
    </source>
</evidence>
<dbReference type="PANTHER" id="PTHR42748">
    <property type="entry name" value="NITROGEN METABOLITE REPRESSION PROTEIN NMRA FAMILY MEMBER"/>
    <property type="match status" value="1"/>
</dbReference>
<dbReference type="CDD" id="cd05251">
    <property type="entry name" value="NmrA_like_SDR_a"/>
    <property type="match status" value="1"/>
</dbReference>
<dbReference type="Proteomes" id="UP001329825">
    <property type="component" value="Chromosome 10"/>
</dbReference>
<evidence type="ECO:0000259" key="4">
    <source>
        <dbReference type="Pfam" id="PF05368"/>
    </source>
</evidence>
<proteinExistence type="inferred from homology"/>